<keyword evidence="4" id="KW-1185">Reference proteome</keyword>
<dbReference type="Pfam" id="PF16640">
    <property type="entry name" value="Big_3_5"/>
    <property type="match status" value="1"/>
</dbReference>
<accession>A0A6P2BYB7</accession>
<dbReference type="Proteomes" id="UP000460272">
    <property type="component" value="Unassembled WGS sequence"/>
</dbReference>
<dbReference type="EMBL" id="RPFW01000003">
    <property type="protein sequence ID" value="TVZ04139.1"/>
    <property type="molecule type" value="Genomic_DNA"/>
</dbReference>
<sequence>MFPAWARSASGLSPPPPPSPACRLATAAAGGFYQDSPGNLQAFRADESTATTTTLKLSAARVKFGHEQSEKLSVKVKPRTGGTPTGKVTVAAGSSTLCTIKLANGKGSCALPAKRLKPGKYRLTGVYGGDRKYAGSAYPAVSLTVVK</sequence>
<dbReference type="InterPro" id="IPR032109">
    <property type="entry name" value="Big_3_5"/>
</dbReference>
<name>A0A6P2BYB7_9ACTN</name>
<dbReference type="AlphaFoldDB" id="A0A6P2BYB7"/>
<dbReference type="RefSeq" id="WP_145854009.1">
    <property type="nucleotide sequence ID" value="NZ_RPFW01000003.1"/>
</dbReference>
<organism evidence="3 4">
    <name type="scientific">Trebonia kvetii</name>
    <dbReference type="NCBI Taxonomy" id="2480626"/>
    <lineage>
        <taxon>Bacteria</taxon>
        <taxon>Bacillati</taxon>
        <taxon>Actinomycetota</taxon>
        <taxon>Actinomycetes</taxon>
        <taxon>Streptosporangiales</taxon>
        <taxon>Treboniaceae</taxon>
        <taxon>Trebonia</taxon>
    </lineage>
</organism>
<evidence type="ECO:0000259" key="2">
    <source>
        <dbReference type="Pfam" id="PF16640"/>
    </source>
</evidence>
<dbReference type="Gene3D" id="2.60.40.10">
    <property type="entry name" value="Immunoglobulins"/>
    <property type="match status" value="1"/>
</dbReference>
<evidence type="ECO:0000256" key="1">
    <source>
        <dbReference type="SAM" id="MobiDB-lite"/>
    </source>
</evidence>
<protein>
    <submittedName>
        <fullName evidence="3">Ig-like domain repeat protein</fullName>
    </submittedName>
</protein>
<comment type="caution">
    <text evidence="3">The sequence shown here is derived from an EMBL/GenBank/DDBJ whole genome shotgun (WGS) entry which is preliminary data.</text>
</comment>
<feature type="domain" description="Bacterial Ig-like" evidence="2">
    <location>
        <begin position="59"/>
        <end position="145"/>
    </location>
</feature>
<evidence type="ECO:0000313" key="3">
    <source>
        <dbReference type="EMBL" id="TVZ04139.1"/>
    </source>
</evidence>
<dbReference type="GO" id="GO:0005975">
    <property type="term" value="P:carbohydrate metabolic process"/>
    <property type="evidence" value="ECO:0007669"/>
    <property type="project" value="UniProtKB-ARBA"/>
</dbReference>
<evidence type="ECO:0000313" key="4">
    <source>
        <dbReference type="Proteomes" id="UP000460272"/>
    </source>
</evidence>
<feature type="region of interest" description="Disordered" evidence="1">
    <location>
        <begin position="1"/>
        <end position="20"/>
    </location>
</feature>
<reference evidence="3 4" key="1">
    <citation type="submission" date="2018-11" db="EMBL/GenBank/DDBJ databases">
        <title>Trebonia kvetii gen.nov., sp.nov., a novel acidophilic actinobacterium, and proposal of the new actinobacterial family Treboniaceae fam. nov.</title>
        <authorList>
            <person name="Rapoport D."/>
            <person name="Sagova-Mareckova M."/>
            <person name="Sedlacek I."/>
            <person name="Provaznik J."/>
            <person name="Kralova S."/>
            <person name="Pavlinic D."/>
            <person name="Benes V."/>
            <person name="Kopecky J."/>
        </authorList>
    </citation>
    <scope>NUCLEOTIDE SEQUENCE [LARGE SCALE GENOMIC DNA]</scope>
    <source>
        <strain evidence="3 4">15Tr583</strain>
    </source>
</reference>
<dbReference type="InterPro" id="IPR013783">
    <property type="entry name" value="Ig-like_fold"/>
</dbReference>
<gene>
    <name evidence="3" type="ORF">EAS64_17225</name>
</gene>
<dbReference type="OrthoDB" id="9762066at2"/>
<proteinExistence type="predicted"/>